<feature type="transmembrane region" description="Helical" evidence="2">
    <location>
        <begin position="100"/>
        <end position="119"/>
    </location>
</feature>
<dbReference type="AlphaFoldDB" id="A0A6G4UDB1"/>
<evidence type="ECO:0000313" key="4">
    <source>
        <dbReference type="Proteomes" id="UP000481583"/>
    </source>
</evidence>
<reference evidence="3 4" key="1">
    <citation type="submission" date="2020-02" db="EMBL/GenBank/DDBJ databases">
        <title>Whole-genome analyses of novel actinobacteria.</title>
        <authorList>
            <person name="Sahin N."/>
        </authorList>
    </citation>
    <scope>NUCLEOTIDE SEQUENCE [LARGE SCALE GENOMIC DNA]</scope>
    <source>
        <strain evidence="3 4">A7024</strain>
    </source>
</reference>
<gene>
    <name evidence="3" type="ORF">G5C51_40495</name>
</gene>
<keyword evidence="2" id="KW-1133">Transmembrane helix</keyword>
<accession>A0A6G4UDB1</accession>
<dbReference type="Proteomes" id="UP000481583">
    <property type="component" value="Unassembled WGS sequence"/>
</dbReference>
<evidence type="ECO:0000313" key="3">
    <source>
        <dbReference type="EMBL" id="NGN70154.1"/>
    </source>
</evidence>
<feature type="transmembrane region" description="Helical" evidence="2">
    <location>
        <begin position="418"/>
        <end position="447"/>
    </location>
</feature>
<organism evidence="3 4">
    <name type="scientific">Streptomyces coryli</name>
    <dbReference type="NCBI Taxonomy" id="1128680"/>
    <lineage>
        <taxon>Bacteria</taxon>
        <taxon>Bacillati</taxon>
        <taxon>Actinomycetota</taxon>
        <taxon>Actinomycetes</taxon>
        <taxon>Kitasatosporales</taxon>
        <taxon>Streptomycetaceae</taxon>
        <taxon>Streptomyces</taxon>
    </lineage>
</organism>
<feature type="transmembrane region" description="Helical" evidence="2">
    <location>
        <begin position="276"/>
        <end position="294"/>
    </location>
</feature>
<feature type="region of interest" description="Disordered" evidence="1">
    <location>
        <begin position="230"/>
        <end position="250"/>
    </location>
</feature>
<feature type="transmembrane region" description="Helical" evidence="2">
    <location>
        <begin position="198"/>
        <end position="219"/>
    </location>
</feature>
<protein>
    <submittedName>
        <fullName evidence="3">Transporter</fullName>
    </submittedName>
</protein>
<proteinExistence type="predicted"/>
<feature type="transmembrane region" description="Helical" evidence="2">
    <location>
        <begin position="67"/>
        <end position="94"/>
    </location>
</feature>
<name>A0A6G4UDB1_9ACTN</name>
<dbReference type="RefSeq" id="WP_165245717.1">
    <property type="nucleotide sequence ID" value="NZ_JAAKZV010000423.1"/>
</dbReference>
<sequence length="495" mass="50979">MLALLLAALQLFGLVLLRGYDHVGALAVLLAAVLALGWAFFPLFFPGGDETLDPTRLAMLPLRPRPLVVALLAASLVGTGPLFTLTLAAGSVIAAGTGPAAAVVAVPAAVLLVLTCVALARAVATANIRLLTSRKGRDLALLSGLVVAIGVQLVNLGARRLAGDGRGLADLEPAADVLRWIPPASAVDAVRAAAAGDALRAAVGLGLSAAALAGLLWWWQRTLTRLMTSPDASTVQSAERRRRNRNRGHGLLPAGRVGTVAQRSLRYAWREPKTKAAWASSIGIGLLIPVIVLAQGGGSVYLACAAAGMLGFQMYNQFGQDSSAFWMVAATISDRADAHRELRGRTLAVALVAVPYVIVAALFSAALFAGWSELPQALGISLALLGALIATGAVTSVRFPYSIPQDSGFKNVAPGQSGLAWISLLVGLIVGAVLCAPALAALIWLQLADGGAAWRWLLLPLGAVYGAAVAEAGLRVAAPLLVRRLPEVLTAVSKG</sequence>
<feature type="transmembrane region" description="Helical" evidence="2">
    <location>
        <begin position="139"/>
        <end position="158"/>
    </location>
</feature>
<keyword evidence="2" id="KW-0812">Transmembrane</keyword>
<feature type="transmembrane region" description="Helical" evidence="2">
    <location>
        <begin position="453"/>
        <end position="474"/>
    </location>
</feature>
<keyword evidence="2" id="KW-0472">Membrane</keyword>
<dbReference type="EMBL" id="JAAKZV010000423">
    <property type="protein sequence ID" value="NGN70154.1"/>
    <property type="molecule type" value="Genomic_DNA"/>
</dbReference>
<feature type="transmembrane region" description="Helical" evidence="2">
    <location>
        <begin position="377"/>
        <end position="397"/>
    </location>
</feature>
<comment type="caution">
    <text evidence="3">The sequence shown here is derived from an EMBL/GenBank/DDBJ whole genome shotgun (WGS) entry which is preliminary data.</text>
</comment>
<keyword evidence="4" id="KW-1185">Reference proteome</keyword>
<feature type="transmembrane region" description="Helical" evidence="2">
    <location>
        <begin position="300"/>
        <end position="318"/>
    </location>
</feature>
<evidence type="ECO:0000256" key="2">
    <source>
        <dbReference type="SAM" id="Phobius"/>
    </source>
</evidence>
<evidence type="ECO:0000256" key="1">
    <source>
        <dbReference type="SAM" id="MobiDB-lite"/>
    </source>
</evidence>
<feature type="transmembrane region" description="Helical" evidence="2">
    <location>
        <begin position="27"/>
        <end position="46"/>
    </location>
</feature>
<feature type="transmembrane region" description="Helical" evidence="2">
    <location>
        <begin position="347"/>
        <end position="371"/>
    </location>
</feature>